<accession>A0A8H5FGF6</accession>
<evidence type="ECO:0000313" key="3">
    <source>
        <dbReference type="Proteomes" id="UP000559256"/>
    </source>
</evidence>
<dbReference type="EMBL" id="JAACJM010000238">
    <property type="protein sequence ID" value="KAF5335637.1"/>
    <property type="molecule type" value="Genomic_DNA"/>
</dbReference>
<dbReference type="InterPro" id="IPR036867">
    <property type="entry name" value="R3H_dom_sf"/>
</dbReference>
<dbReference type="InterPro" id="IPR000467">
    <property type="entry name" value="G_patch_dom"/>
</dbReference>
<dbReference type="SUPFAM" id="SSF82708">
    <property type="entry name" value="R3H domain"/>
    <property type="match status" value="1"/>
</dbReference>
<dbReference type="Pfam" id="PF01585">
    <property type="entry name" value="G-patch"/>
    <property type="match status" value="1"/>
</dbReference>
<dbReference type="OrthoDB" id="21470at2759"/>
<dbReference type="Gene3D" id="3.30.1370.50">
    <property type="entry name" value="R3H-like domain"/>
    <property type="match status" value="1"/>
</dbReference>
<protein>
    <recommendedName>
        <fullName evidence="1">G-patch domain-containing protein</fullName>
    </recommendedName>
</protein>
<feature type="domain" description="G-patch" evidence="1">
    <location>
        <begin position="201"/>
        <end position="243"/>
    </location>
</feature>
<dbReference type="PROSITE" id="PS50174">
    <property type="entry name" value="G_PATCH"/>
    <property type="match status" value="1"/>
</dbReference>
<comment type="caution">
    <text evidence="2">The sequence shown here is derived from an EMBL/GenBank/DDBJ whole genome shotgun (WGS) entry which is preliminary data.</text>
</comment>
<dbReference type="PANTHER" id="PTHR14195">
    <property type="entry name" value="G PATCH DOMAIN CONTAINING PROTEIN 2"/>
    <property type="match status" value="1"/>
</dbReference>
<evidence type="ECO:0000259" key="1">
    <source>
        <dbReference type="PROSITE" id="PS50174"/>
    </source>
</evidence>
<dbReference type="AlphaFoldDB" id="A0A8H5FGF6"/>
<name>A0A8H5FGF6_9AGAR</name>
<organism evidence="2 3">
    <name type="scientific">Tetrapyrgos nigripes</name>
    <dbReference type="NCBI Taxonomy" id="182062"/>
    <lineage>
        <taxon>Eukaryota</taxon>
        <taxon>Fungi</taxon>
        <taxon>Dikarya</taxon>
        <taxon>Basidiomycota</taxon>
        <taxon>Agaricomycotina</taxon>
        <taxon>Agaricomycetes</taxon>
        <taxon>Agaricomycetidae</taxon>
        <taxon>Agaricales</taxon>
        <taxon>Marasmiineae</taxon>
        <taxon>Marasmiaceae</taxon>
        <taxon>Tetrapyrgos</taxon>
    </lineage>
</organism>
<gene>
    <name evidence="2" type="ORF">D9758_014791</name>
</gene>
<dbReference type="Proteomes" id="UP000559256">
    <property type="component" value="Unassembled WGS sequence"/>
</dbReference>
<proteinExistence type="predicted"/>
<sequence>MFGCDRVGKKKLFRAIQDGDFGDIDGFMDVGKPATIRKQERELLKLQAAADPLALKKGGKKGRKAMLATAKLDPTITVVLNCVINMTTLIQQIRRFLDDLDQPSSMSLPPCNKHDLVNAFNLKSVSKGHGDARYTTLTKTTRSGIQVNEKKVARIVRRGGGVDFVGSAGDGWERGGKKGGARIPKHREEEEIGKAAPKINEGNVGFRMLTSMGWSEGDCIGLSSGLRDPLTVVIKHIKLGLPL</sequence>
<reference evidence="2 3" key="1">
    <citation type="journal article" date="2020" name="ISME J.">
        <title>Uncovering the hidden diversity of litter-decomposition mechanisms in mushroom-forming fungi.</title>
        <authorList>
            <person name="Floudas D."/>
            <person name="Bentzer J."/>
            <person name="Ahren D."/>
            <person name="Johansson T."/>
            <person name="Persson P."/>
            <person name="Tunlid A."/>
        </authorList>
    </citation>
    <scope>NUCLEOTIDE SEQUENCE [LARGE SCALE GENOMIC DNA]</scope>
    <source>
        <strain evidence="2 3">CBS 291.85</strain>
    </source>
</reference>
<evidence type="ECO:0000313" key="2">
    <source>
        <dbReference type="EMBL" id="KAF5335637.1"/>
    </source>
</evidence>
<dbReference type="GO" id="GO:0003676">
    <property type="term" value="F:nucleic acid binding"/>
    <property type="evidence" value="ECO:0007669"/>
    <property type="project" value="InterPro"/>
</dbReference>
<keyword evidence="3" id="KW-1185">Reference proteome</keyword>
<dbReference type="InterPro" id="IPR051189">
    <property type="entry name" value="Splicing_assoc_domain"/>
</dbReference>